<accession>A0ABW4LSG1</accession>
<keyword evidence="2" id="KW-1185">Reference proteome</keyword>
<evidence type="ECO:0000313" key="1">
    <source>
        <dbReference type="EMBL" id="MFD1737457.1"/>
    </source>
</evidence>
<comment type="caution">
    <text evidence="1">The sequence shown here is derived from an EMBL/GenBank/DDBJ whole genome shotgun (WGS) entry which is preliminary data.</text>
</comment>
<reference evidence="2" key="1">
    <citation type="journal article" date="2019" name="Int. J. Syst. Evol. Microbiol.">
        <title>The Global Catalogue of Microorganisms (GCM) 10K type strain sequencing project: providing services to taxonomists for standard genome sequencing and annotation.</title>
        <authorList>
            <consortium name="The Broad Institute Genomics Platform"/>
            <consortium name="The Broad Institute Genome Sequencing Center for Infectious Disease"/>
            <person name="Wu L."/>
            <person name="Ma J."/>
        </authorList>
    </citation>
    <scope>NUCLEOTIDE SEQUENCE [LARGE SCALE GENOMIC DNA]</scope>
    <source>
        <strain evidence="2">CCUG 49339</strain>
    </source>
</reference>
<protein>
    <submittedName>
        <fullName evidence="1">Uncharacterized protein</fullName>
    </submittedName>
</protein>
<evidence type="ECO:0000313" key="2">
    <source>
        <dbReference type="Proteomes" id="UP001597214"/>
    </source>
</evidence>
<name>A0ABW4LSG1_9BACI</name>
<dbReference type="RefSeq" id="WP_377928665.1">
    <property type="nucleotide sequence ID" value="NZ_JBHUEM010000020.1"/>
</dbReference>
<dbReference type="EMBL" id="JBHUEM010000020">
    <property type="protein sequence ID" value="MFD1737457.1"/>
    <property type="molecule type" value="Genomic_DNA"/>
</dbReference>
<organism evidence="1 2">
    <name type="scientific">Bacillus salitolerans</name>
    <dbReference type="NCBI Taxonomy" id="1437434"/>
    <lineage>
        <taxon>Bacteria</taxon>
        <taxon>Bacillati</taxon>
        <taxon>Bacillota</taxon>
        <taxon>Bacilli</taxon>
        <taxon>Bacillales</taxon>
        <taxon>Bacillaceae</taxon>
        <taxon>Bacillus</taxon>
    </lineage>
</organism>
<sequence length="97" mass="10803">MEYNVTGTSTTKEEILSASDVDTIFPQGVFYRNGLRIKSGAKQDYGTISVEKSFSTTEYDGDCKYTIETSVSVKYKDGTTDTDSNIRILYIDTIISN</sequence>
<gene>
    <name evidence="1" type="ORF">ACFSCX_12920</name>
</gene>
<proteinExistence type="predicted"/>
<dbReference type="Proteomes" id="UP001597214">
    <property type="component" value="Unassembled WGS sequence"/>
</dbReference>